<evidence type="ECO:0000256" key="3">
    <source>
        <dbReference type="ARBA" id="ARBA00022833"/>
    </source>
</evidence>
<dbReference type="GO" id="GO:0045944">
    <property type="term" value="P:positive regulation of transcription by RNA polymerase II"/>
    <property type="evidence" value="ECO:0007669"/>
    <property type="project" value="TreeGrafter"/>
</dbReference>
<evidence type="ECO:0000256" key="4">
    <source>
        <dbReference type="ARBA" id="ARBA00023015"/>
    </source>
</evidence>
<dbReference type="GO" id="GO:0043565">
    <property type="term" value="F:sequence-specific DNA binding"/>
    <property type="evidence" value="ECO:0007669"/>
    <property type="project" value="TreeGrafter"/>
</dbReference>
<dbReference type="InterPro" id="IPR001138">
    <property type="entry name" value="Zn2Cys6_DnaBD"/>
</dbReference>
<dbReference type="InterPro" id="IPR052202">
    <property type="entry name" value="Yeast_MetPath_Reg"/>
</dbReference>
<dbReference type="Pfam" id="PF04082">
    <property type="entry name" value="Fungal_trans"/>
    <property type="match status" value="1"/>
</dbReference>
<evidence type="ECO:0000256" key="2">
    <source>
        <dbReference type="ARBA" id="ARBA00022723"/>
    </source>
</evidence>
<keyword evidence="8" id="KW-0175">Coiled coil</keyword>
<dbReference type="EMBL" id="CP063137">
    <property type="protein sequence ID" value="QOU22911.1"/>
    <property type="molecule type" value="Genomic_DNA"/>
</dbReference>
<reference evidence="11" key="2">
    <citation type="journal article" name="BMC Genomics">
        <title>New genome assemblies reveal patterns of domestication and adaptation across Brettanomyces (Dekkera) species.</title>
        <authorList>
            <person name="Roach M.J."/>
            <person name="Borneman A.R."/>
        </authorList>
    </citation>
    <scope>NUCLEOTIDE SEQUENCE</scope>
    <source>
        <strain evidence="11">UCD 2041</strain>
    </source>
</reference>
<comment type="subcellular location">
    <subcellularLocation>
        <location evidence="1">Nucleus</location>
    </subcellularLocation>
</comment>
<evidence type="ECO:0000256" key="9">
    <source>
        <dbReference type="SAM" id="MobiDB-lite"/>
    </source>
</evidence>
<dbReference type="Gene3D" id="4.10.240.10">
    <property type="entry name" value="Zn(2)-C6 fungal-type DNA-binding domain"/>
    <property type="match status" value="1"/>
</dbReference>
<name>A0A871RKU2_DEKBR</name>
<dbReference type="CDD" id="cd00067">
    <property type="entry name" value="GAL4"/>
    <property type="match status" value="1"/>
</dbReference>
<evidence type="ECO:0000313" key="11">
    <source>
        <dbReference type="EMBL" id="QOU22911.1"/>
    </source>
</evidence>
<evidence type="ECO:0000259" key="10">
    <source>
        <dbReference type="PROSITE" id="PS50048"/>
    </source>
</evidence>
<dbReference type="GO" id="GO:0005634">
    <property type="term" value="C:nucleus"/>
    <property type="evidence" value="ECO:0007669"/>
    <property type="project" value="UniProtKB-SubCell"/>
</dbReference>
<protein>
    <recommendedName>
        <fullName evidence="10">Zn(2)-C6 fungal-type domain-containing protein</fullName>
    </recommendedName>
</protein>
<feature type="compositionally biased region" description="Low complexity" evidence="9">
    <location>
        <begin position="908"/>
        <end position="923"/>
    </location>
</feature>
<dbReference type="SMART" id="SM00906">
    <property type="entry name" value="Fungal_trans"/>
    <property type="match status" value="1"/>
</dbReference>
<evidence type="ECO:0000256" key="7">
    <source>
        <dbReference type="ARBA" id="ARBA00023242"/>
    </source>
</evidence>
<dbReference type="SUPFAM" id="SSF57701">
    <property type="entry name" value="Zn2/Cys6 DNA-binding domain"/>
    <property type="match status" value="1"/>
</dbReference>
<dbReference type="GO" id="GO:0000981">
    <property type="term" value="F:DNA-binding transcription factor activity, RNA polymerase II-specific"/>
    <property type="evidence" value="ECO:0007669"/>
    <property type="project" value="InterPro"/>
</dbReference>
<gene>
    <name evidence="11" type="ORF">BRETT_003099</name>
</gene>
<dbReference type="Proteomes" id="UP000663131">
    <property type="component" value="Chromosome 9"/>
</dbReference>
<dbReference type="PANTHER" id="PTHR47782:SF12">
    <property type="entry name" value="ZN(II)2CYS6 TRANSCRIPTION FACTOR (EUROFUNG)"/>
    <property type="match status" value="1"/>
</dbReference>
<feature type="region of interest" description="Disordered" evidence="9">
    <location>
        <begin position="1"/>
        <end position="20"/>
    </location>
</feature>
<evidence type="ECO:0000256" key="5">
    <source>
        <dbReference type="ARBA" id="ARBA00023125"/>
    </source>
</evidence>
<keyword evidence="7" id="KW-0539">Nucleus</keyword>
<evidence type="ECO:0000256" key="6">
    <source>
        <dbReference type="ARBA" id="ARBA00023163"/>
    </source>
</evidence>
<dbReference type="PANTHER" id="PTHR47782">
    <property type="entry name" value="ZN(II)2CYS6 TRANSCRIPTION FACTOR (EUROFUNG)-RELATED"/>
    <property type="match status" value="1"/>
</dbReference>
<dbReference type="AlphaFoldDB" id="A0A871RKU2"/>
<sequence>MSSGINQSSTGNDVDNNSLGNHEVLTSKVNENLSSRNLASSGRKATSKAKQNPSAKDTVIHKTKEKKSRSTSCYLCQKRKQKCDQRFPSCTNCIKAHVKCIQPPRYGENYRAHVKDDYTILLEKKVKQLEKLLDQTTKKISRMEKEAFDMAAKHTNSSSKDVTGVTNDDDNEDAVNSNVENSPSDLVSLQKSPIGNRTGTSKDSASNKFLKYRKIGNLLDTSRNTARSYLPYDQFDNLLNKPYEYFVSDNSSKIGLSLVSHYSLLDYMRYNPSFNVDKNLSKQLVDIYFTMMQYKFPLLNEQEILQFHHDYYQRRTFSNHSDYHFKAARMFLLFSFSALLYRATGRYRGPHPYRFFSSALRHMVFFHNLEPLKKVEILALLCALVNRTDKDSNCLYLIISDAMKLCNQLNLHKPKSYKNVSSTLRERHLRCFWCTYILERSVSIAVAKPFILKESKIDNRLPMFDGFLTSDSSKQTGSRSRQRVEANETPLNVSFINQAIRIRRVESCFVEDLNILSSASIATRAQLPKVLIYFQQLQNWRKECQGLQTGKETEALSVYYYKAVRNLIQPFLELLDPDDKLFKECQAAAGQICQAIKAYHQKTVSGHSILSIHTTFTSGVTLIYCLWLERNRDDMKRKLLGDDKKHTRPLVSAALFSGLDDLRACSISLYVMAERTKFALSFRDSFDELMHATVDNLIIRCGPNSSEILNYSETGMPPAVYRQPMQHYQLDSKFTQKTAVEKQEEEERKKATGHLTRLAIPKGLSHLLVHSPMHAFNLGAKSTSSSFTVSQKPLVQTSRFAEQSSKFSTQQFYSSPARSMNFGTLNTLPSLGNTSSPTVPMRSQAFPQPSAVQTTSFIPENAKSQVFQRATLEAPTGLASSNSNIIHANTPPSSNIHPSNVNGNHTPSSTTTTTTTTTTTSSSNNAVTNTPIIPELLPFVGRTTAMINNISVWTGESGQQIPQTGLVMIQQQNNGTGSGNSNFFMNGNAAGNSNSNGVDNFVGMNFRISNQSGNMSGNFGAPQQNTNSSYNNMDTNNGDYDLSADSPNANGMDILNGWGAYPNDDLWNGRESAFMP</sequence>
<dbReference type="PROSITE" id="PS50048">
    <property type="entry name" value="ZN2_CY6_FUNGAL_2"/>
    <property type="match status" value="1"/>
</dbReference>
<dbReference type="RefSeq" id="XP_041139404.1">
    <property type="nucleotide sequence ID" value="XM_041281613.1"/>
</dbReference>
<dbReference type="GeneID" id="64575023"/>
<feature type="compositionally biased region" description="Polar residues" evidence="9">
    <location>
        <begin position="889"/>
        <end position="907"/>
    </location>
</feature>
<keyword evidence="5" id="KW-0238">DNA-binding</keyword>
<keyword evidence="2" id="KW-0479">Metal-binding</keyword>
<feature type="compositionally biased region" description="Polar residues" evidence="9">
    <location>
        <begin position="28"/>
        <end position="55"/>
    </location>
</feature>
<dbReference type="InterPro" id="IPR007219">
    <property type="entry name" value="XnlR_reg_dom"/>
</dbReference>
<feature type="domain" description="Zn(2)-C6 fungal-type" evidence="10">
    <location>
        <begin position="72"/>
        <end position="102"/>
    </location>
</feature>
<feature type="region of interest" description="Disordered" evidence="9">
    <location>
        <begin position="889"/>
        <end position="927"/>
    </location>
</feature>
<keyword evidence="3" id="KW-0862">Zinc</keyword>
<dbReference type="KEGG" id="bbrx:BRETT_003099"/>
<dbReference type="SMART" id="SM00066">
    <property type="entry name" value="GAL4"/>
    <property type="match status" value="1"/>
</dbReference>
<feature type="region of interest" description="Disordered" evidence="9">
    <location>
        <begin position="28"/>
        <end position="63"/>
    </location>
</feature>
<reference evidence="11" key="1">
    <citation type="submission" date="2020-10" db="EMBL/GenBank/DDBJ databases">
        <authorList>
            <person name="Palmer J.M."/>
        </authorList>
    </citation>
    <scope>NUCLEOTIDE SEQUENCE</scope>
    <source>
        <strain evidence="11">UCD 2041</strain>
    </source>
</reference>
<dbReference type="GO" id="GO:0008270">
    <property type="term" value="F:zinc ion binding"/>
    <property type="evidence" value="ECO:0007669"/>
    <property type="project" value="InterPro"/>
</dbReference>
<dbReference type="GO" id="GO:0006351">
    <property type="term" value="P:DNA-templated transcription"/>
    <property type="evidence" value="ECO:0007669"/>
    <property type="project" value="InterPro"/>
</dbReference>
<keyword evidence="6" id="KW-0804">Transcription</keyword>
<evidence type="ECO:0000256" key="8">
    <source>
        <dbReference type="SAM" id="Coils"/>
    </source>
</evidence>
<feature type="compositionally biased region" description="Polar residues" evidence="9">
    <location>
        <begin position="174"/>
        <end position="202"/>
    </location>
</feature>
<feature type="compositionally biased region" description="Polar residues" evidence="9">
    <location>
        <begin position="154"/>
        <end position="166"/>
    </location>
</feature>
<keyword evidence="4" id="KW-0805">Transcription regulation</keyword>
<accession>A0A871RKU2</accession>
<feature type="coiled-coil region" evidence="8">
    <location>
        <begin position="115"/>
        <end position="146"/>
    </location>
</feature>
<dbReference type="CDD" id="cd12148">
    <property type="entry name" value="fungal_TF_MHR"/>
    <property type="match status" value="1"/>
</dbReference>
<evidence type="ECO:0000256" key="1">
    <source>
        <dbReference type="ARBA" id="ARBA00004123"/>
    </source>
</evidence>
<dbReference type="InterPro" id="IPR036864">
    <property type="entry name" value="Zn2-C6_fun-type_DNA-bd_sf"/>
</dbReference>
<dbReference type="OrthoDB" id="2399539at2759"/>
<feature type="region of interest" description="Disordered" evidence="9">
    <location>
        <begin position="150"/>
        <end position="202"/>
    </location>
</feature>
<organism evidence="11 12">
    <name type="scientific">Dekkera bruxellensis</name>
    <name type="common">Brettanomyces custersii</name>
    <dbReference type="NCBI Taxonomy" id="5007"/>
    <lineage>
        <taxon>Eukaryota</taxon>
        <taxon>Fungi</taxon>
        <taxon>Dikarya</taxon>
        <taxon>Ascomycota</taxon>
        <taxon>Saccharomycotina</taxon>
        <taxon>Pichiomycetes</taxon>
        <taxon>Pichiales</taxon>
        <taxon>Pichiaceae</taxon>
        <taxon>Brettanomyces</taxon>
    </lineage>
</organism>
<proteinExistence type="predicted"/>
<evidence type="ECO:0000313" key="12">
    <source>
        <dbReference type="Proteomes" id="UP000663131"/>
    </source>
</evidence>
<dbReference type="Pfam" id="PF00172">
    <property type="entry name" value="Zn_clus"/>
    <property type="match status" value="1"/>
</dbReference>